<accession>A0ACB9WS57</accession>
<gene>
    <name evidence="1" type="ORF">KUCAC02_006149</name>
</gene>
<feature type="non-terminal residue" evidence="1">
    <location>
        <position position="236"/>
    </location>
</feature>
<comment type="caution">
    <text evidence="1">The sequence shown here is derived from an EMBL/GenBank/DDBJ whole genome shotgun (WGS) entry which is preliminary data.</text>
</comment>
<evidence type="ECO:0000313" key="2">
    <source>
        <dbReference type="Proteomes" id="UP001057452"/>
    </source>
</evidence>
<sequence length="236" mass="25156">MEMSLIGLILSIGLCELKSVLVLNSFGDGVKQAAGLTGDRTAAVLSTNASSVTCKLQGTTRQPAFSLDGDYVIGGVFSFHYYMHTVKHNYTTMPEPLSCAGSILPRGLRFSRAMVFAIEQINNSTELLPGIKLGYEIYDSCASVSVAVHVAFQLSGGLDPVFNTGDKCSKSGMVMAVVGASASTSTISMLRIIGPFNIPQVSHFATCACLSDKQQYPSFFRTIPSDQFQADALAKL</sequence>
<organism evidence="1 2">
    <name type="scientific">Chaenocephalus aceratus</name>
    <name type="common">Blackfin icefish</name>
    <name type="synonym">Chaenichthys aceratus</name>
    <dbReference type="NCBI Taxonomy" id="36190"/>
    <lineage>
        <taxon>Eukaryota</taxon>
        <taxon>Metazoa</taxon>
        <taxon>Chordata</taxon>
        <taxon>Craniata</taxon>
        <taxon>Vertebrata</taxon>
        <taxon>Euteleostomi</taxon>
        <taxon>Actinopterygii</taxon>
        <taxon>Neopterygii</taxon>
        <taxon>Teleostei</taxon>
        <taxon>Neoteleostei</taxon>
        <taxon>Acanthomorphata</taxon>
        <taxon>Eupercaria</taxon>
        <taxon>Perciformes</taxon>
        <taxon>Notothenioidei</taxon>
        <taxon>Channichthyidae</taxon>
        <taxon>Chaenocephalus</taxon>
    </lineage>
</organism>
<protein>
    <submittedName>
        <fullName evidence="1">Uncharacterized protein</fullName>
    </submittedName>
</protein>
<dbReference type="EMBL" id="CM043797">
    <property type="protein sequence ID" value="KAI4816032.1"/>
    <property type="molecule type" value="Genomic_DNA"/>
</dbReference>
<evidence type="ECO:0000313" key="1">
    <source>
        <dbReference type="EMBL" id="KAI4816032.1"/>
    </source>
</evidence>
<proteinExistence type="predicted"/>
<keyword evidence="2" id="KW-1185">Reference proteome</keyword>
<reference evidence="1" key="1">
    <citation type="submission" date="2022-05" db="EMBL/GenBank/DDBJ databases">
        <title>Chromosome-level genome of Chaenocephalus aceratus.</title>
        <authorList>
            <person name="Park H."/>
        </authorList>
    </citation>
    <scope>NUCLEOTIDE SEQUENCE</scope>
    <source>
        <strain evidence="1">KU_202001</strain>
    </source>
</reference>
<name>A0ACB9WS57_CHAAC</name>
<dbReference type="Proteomes" id="UP001057452">
    <property type="component" value="Chromosome 13"/>
</dbReference>